<sequence>MGVRVRQNEDRRNASVKTYISLFEKIFLELLGNIVTNKSGAFELPPTG</sequence>
<name>A0A8B3S2K9_9EURY</name>
<dbReference type="EMBL" id="RPGO01000014">
    <property type="protein sequence ID" value="RZB31455.1"/>
    <property type="molecule type" value="Genomic_DNA"/>
</dbReference>
<proteinExistence type="predicted"/>
<accession>A0A8B3S2K9</accession>
<evidence type="ECO:0000313" key="2">
    <source>
        <dbReference type="Proteomes" id="UP000291831"/>
    </source>
</evidence>
<dbReference type="Proteomes" id="UP000291831">
    <property type="component" value="Unassembled WGS sequence"/>
</dbReference>
<comment type="caution">
    <text evidence="1">The sequence shown here is derived from an EMBL/GenBank/DDBJ whole genome shotgun (WGS) entry which is preliminary data.</text>
</comment>
<dbReference type="AlphaFoldDB" id="A0A8B3S2K9"/>
<evidence type="ECO:0000313" key="1">
    <source>
        <dbReference type="EMBL" id="RZB31455.1"/>
    </source>
</evidence>
<protein>
    <submittedName>
        <fullName evidence="1">Uncharacterized protein</fullName>
    </submittedName>
</protein>
<gene>
    <name evidence="1" type="ORF">AEth_00675</name>
</gene>
<reference evidence="2" key="1">
    <citation type="submission" date="2019-01" db="EMBL/GenBank/DDBJ databases">
        <title>Anaerobic oxidation of ethane by archaea from a marine hydrocarbon seep.</title>
        <authorList>
            <person name="Musat F."/>
        </authorList>
    </citation>
    <scope>NUCLEOTIDE SEQUENCE [LARGE SCALE GENOMIC DNA]</scope>
</reference>
<organism evidence="1 2">
    <name type="scientific">Candidatus Argoarchaeum ethanivorans</name>
    <dbReference type="NCBI Taxonomy" id="2608793"/>
    <lineage>
        <taxon>Archaea</taxon>
        <taxon>Methanobacteriati</taxon>
        <taxon>Methanobacteriota</taxon>
        <taxon>Stenosarchaea group</taxon>
        <taxon>Methanomicrobia</taxon>
        <taxon>Methanosarcinales</taxon>
        <taxon>Methanosarcinales incertae sedis</taxon>
        <taxon>GOM Arc I cluster</taxon>
        <taxon>Candidatus Argoarchaeum</taxon>
    </lineage>
</organism>